<evidence type="ECO:0000256" key="2">
    <source>
        <dbReference type="SAM" id="Phobius"/>
    </source>
</evidence>
<gene>
    <name evidence="3" type="ORF">HXW94_15180</name>
</gene>
<keyword evidence="2" id="KW-0472">Membrane</keyword>
<accession>A0A850T1T1</accession>
<sequence>MGLLKKKKKDESKDPAAQDKTADESKAVKSKKTFWFKKLIIVLVVLGILGGGGFFAYTKFFSGSGTEDSRGYRSVPLAHVTLPDEMLAFCFARMPELYEALVAFNREMDLFEAEIARIDAVATKYPDQKKIADGQKKVWDKGRQSLKKAFEKLEKPIRETFVLFQVNEAQGQEQIDQTAEQMIQDANEALEESQELTAPLKKALPKAPEGMVKGTLYKIKKMFL</sequence>
<proteinExistence type="predicted"/>
<name>A0A850T1T1_9BACT</name>
<feature type="compositionally biased region" description="Basic and acidic residues" evidence="1">
    <location>
        <begin position="9"/>
        <end position="22"/>
    </location>
</feature>
<dbReference type="RefSeq" id="WP_178367762.1">
    <property type="nucleotide sequence ID" value="NZ_JACADJ010000068.1"/>
</dbReference>
<evidence type="ECO:0000313" key="3">
    <source>
        <dbReference type="EMBL" id="NWH06310.1"/>
    </source>
</evidence>
<comment type="caution">
    <text evidence="3">The sequence shown here is derived from an EMBL/GenBank/DDBJ whole genome shotgun (WGS) entry which is preliminary data.</text>
</comment>
<keyword evidence="4" id="KW-1185">Reference proteome</keyword>
<keyword evidence="2" id="KW-1133">Transmembrane helix</keyword>
<evidence type="ECO:0000313" key="4">
    <source>
        <dbReference type="Proteomes" id="UP000553343"/>
    </source>
</evidence>
<feature type="region of interest" description="Disordered" evidence="1">
    <location>
        <begin position="1"/>
        <end position="22"/>
    </location>
</feature>
<dbReference type="Proteomes" id="UP000553343">
    <property type="component" value="Unassembled WGS sequence"/>
</dbReference>
<evidence type="ECO:0000256" key="1">
    <source>
        <dbReference type="SAM" id="MobiDB-lite"/>
    </source>
</evidence>
<dbReference type="EMBL" id="JACADJ010000068">
    <property type="protein sequence ID" value="NWH06310.1"/>
    <property type="molecule type" value="Genomic_DNA"/>
</dbReference>
<protein>
    <submittedName>
        <fullName evidence="3">Uncharacterized protein</fullName>
    </submittedName>
</protein>
<feature type="transmembrane region" description="Helical" evidence="2">
    <location>
        <begin position="39"/>
        <end position="57"/>
    </location>
</feature>
<keyword evidence="2" id="KW-0812">Transmembrane</keyword>
<reference evidence="3 4" key="1">
    <citation type="submission" date="2020-06" db="EMBL/GenBank/DDBJ databases">
        <title>High-quality draft genome of sulfate reducer Desulfobacter latus type strain AcrS2 isolated from marine sediment.</title>
        <authorList>
            <person name="Hoppe M."/>
            <person name="Larsen C.K."/>
            <person name="Marshall I.P.G."/>
            <person name="Schramm A."/>
            <person name="Marietou A.G."/>
        </authorList>
    </citation>
    <scope>NUCLEOTIDE SEQUENCE [LARGE SCALE GENOMIC DNA]</scope>
    <source>
        <strain evidence="3 4">AcRS2</strain>
    </source>
</reference>
<organism evidence="3 4">
    <name type="scientific">Desulfobacter latus</name>
    <dbReference type="NCBI Taxonomy" id="2292"/>
    <lineage>
        <taxon>Bacteria</taxon>
        <taxon>Pseudomonadati</taxon>
        <taxon>Thermodesulfobacteriota</taxon>
        <taxon>Desulfobacteria</taxon>
        <taxon>Desulfobacterales</taxon>
        <taxon>Desulfobacteraceae</taxon>
        <taxon>Desulfobacter</taxon>
    </lineage>
</organism>
<dbReference type="AlphaFoldDB" id="A0A850T1T1"/>